<dbReference type="OrthoDB" id="1667587at2759"/>
<dbReference type="Proteomes" id="UP000192257">
    <property type="component" value="Unassembled WGS sequence"/>
</dbReference>
<dbReference type="Gene3D" id="2.130.10.10">
    <property type="entry name" value="YVTN repeat-like/Quinoprotein amine dehydrogenase"/>
    <property type="match status" value="1"/>
</dbReference>
<organism evidence="4 5">
    <name type="scientific">Trypanosoma theileri</name>
    <dbReference type="NCBI Taxonomy" id="67003"/>
    <lineage>
        <taxon>Eukaryota</taxon>
        <taxon>Discoba</taxon>
        <taxon>Euglenozoa</taxon>
        <taxon>Kinetoplastea</taxon>
        <taxon>Metakinetoplastina</taxon>
        <taxon>Trypanosomatida</taxon>
        <taxon>Trypanosomatidae</taxon>
        <taxon>Trypanosoma</taxon>
    </lineage>
</organism>
<dbReference type="SUPFAM" id="SSF50978">
    <property type="entry name" value="WD40 repeat-like"/>
    <property type="match status" value="1"/>
</dbReference>
<dbReference type="VEuPathDB" id="TriTrypDB:TM35_000084180"/>
<evidence type="ECO:0000313" key="5">
    <source>
        <dbReference type="Proteomes" id="UP000192257"/>
    </source>
</evidence>
<reference evidence="4 5" key="1">
    <citation type="submission" date="2017-03" db="EMBL/GenBank/DDBJ databases">
        <title>An alternative strategy for trypanosome survival in the mammalian bloodstream revealed through genome and transcriptome analysis of the ubiquitous bovine parasite Trypanosoma (Megatrypanum) theileri.</title>
        <authorList>
            <person name="Kelly S."/>
            <person name="Ivens A."/>
            <person name="Mott A."/>
            <person name="O'Neill E."/>
            <person name="Emms D."/>
            <person name="Macleod O."/>
            <person name="Voorheis P."/>
            <person name="Matthews J."/>
            <person name="Matthews K."/>
            <person name="Carrington M."/>
        </authorList>
    </citation>
    <scope>NUCLEOTIDE SEQUENCE [LARGE SCALE GENOMIC DNA]</scope>
    <source>
        <strain evidence="4">Edinburgh</strain>
    </source>
</reference>
<evidence type="ECO:0000256" key="3">
    <source>
        <dbReference type="ARBA" id="ARBA00025740"/>
    </source>
</evidence>
<dbReference type="InterPro" id="IPR015943">
    <property type="entry name" value="WD40/YVTN_repeat-like_dom_sf"/>
</dbReference>
<keyword evidence="1" id="KW-0853">WD repeat</keyword>
<dbReference type="STRING" id="67003.A0A1X0P2K4"/>
<evidence type="ECO:0000256" key="1">
    <source>
        <dbReference type="ARBA" id="ARBA00022574"/>
    </source>
</evidence>
<keyword evidence="5" id="KW-1185">Reference proteome</keyword>
<evidence type="ECO:0000256" key="2">
    <source>
        <dbReference type="ARBA" id="ARBA00022737"/>
    </source>
</evidence>
<evidence type="ECO:0000313" key="4">
    <source>
        <dbReference type="EMBL" id="ORC90620.1"/>
    </source>
</evidence>
<dbReference type="InterPro" id="IPR036322">
    <property type="entry name" value="WD40_repeat_dom_sf"/>
</dbReference>
<gene>
    <name evidence="4" type="ORF">TM35_000084180</name>
</gene>
<comment type="caution">
    <text evidence="4">The sequence shown here is derived from an EMBL/GenBank/DDBJ whole genome shotgun (WGS) entry which is preliminary data.</text>
</comment>
<accession>A0A1X0P2K4</accession>
<comment type="similarity">
    <text evidence="3">Belongs to the WD repeat PROPPIN family.</text>
</comment>
<protein>
    <submittedName>
        <fullName evidence="4">Uncharacterized protein</fullName>
    </submittedName>
</protein>
<dbReference type="InterPro" id="IPR048720">
    <property type="entry name" value="PROPPIN"/>
</dbReference>
<name>A0A1X0P2K4_9TRYP</name>
<sequence length="430" mass="47131">MVEGQSSQQVTCLSWNNEGTNLAVGLSHGFIIYSTELLLEEDGWLHEVLQRPIIGGVGVMALHGQGNIILIAGWTPSHRSTVSIYDLTIDEMQEGRESILASVTLFSPVTALRFHPRLIMVGESNQVHLFDHSLKKVHSFTVSKKAMISIGNVKTMALGTILVKKPAAGVCFSLLLGVIPGPSIGSVRCIRYVADRQLDTLFSQLSPTCLTDMDVRPLSENIIEIHRNEVHCITITPDGTRALTVSERGTSLKLLDVENGIVLSAFSRGKTPNLVHTLGLLVSSTDTVAACVSDTGTFHLFHIPIVEGLSNRLPISTGTEGGFSDTKIFKAFNDYINSMNAKARLTIPDDGLYDNLCKYRDYNRSMYTLALRPMVNKTSSCIAHVVQWNVSQEGLALKARLLSIQIDLSATMTGESVKVIRTFYFPKDEL</sequence>
<dbReference type="GeneID" id="39984063"/>
<keyword evidence="2" id="KW-0677">Repeat</keyword>
<dbReference type="EMBL" id="NBCO01000008">
    <property type="protein sequence ID" value="ORC90620.1"/>
    <property type="molecule type" value="Genomic_DNA"/>
</dbReference>
<dbReference type="RefSeq" id="XP_028884686.1">
    <property type="nucleotide sequence ID" value="XM_029024283.1"/>
</dbReference>
<proteinExistence type="inferred from homology"/>
<dbReference type="PANTHER" id="PTHR11227">
    <property type="entry name" value="WD-REPEAT PROTEIN INTERACTING WITH PHOSPHOINOSIDES WIPI -RELATED"/>
    <property type="match status" value="1"/>
</dbReference>
<dbReference type="AlphaFoldDB" id="A0A1X0P2K4"/>